<dbReference type="OrthoDB" id="9758757at2"/>
<dbReference type="NCBIfam" id="TIGR00914">
    <property type="entry name" value="2A0601"/>
    <property type="match status" value="1"/>
</dbReference>
<evidence type="ECO:0000256" key="8">
    <source>
        <dbReference type="SAM" id="Phobius"/>
    </source>
</evidence>
<keyword evidence="5 8" id="KW-0812">Transmembrane</keyword>
<evidence type="ECO:0000256" key="1">
    <source>
        <dbReference type="ARBA" id="ARBA00004651"/>
    </source>
</evidence>
<dbReference type="Gene3D" id="3.30.70.1320">
    <property type="entry name" value="Multidrug efflux transporter AcrB pore domain like"/>
    <property type="match status" value="1"/>
</dbReference>
<dbReference type="InterPro" id="IPR004763">
    <property type="entry name" value="CusA-like"/>
</dbReference>
<feature type="transmembrane region" description="Helical" evidence="8">
    <location>
        <begin position="954"/>
        <end position="979"/>
    </location>
</feature>
<feature type="transmembrane region" description="Helical" evidence="8">
    <location>
        <begin position="552"/>
        <end position="578"/>
    </location>
</feature>
<evidence type="ECO:0000256" key="7">
    <source>
        <dbReference type="ARBA" id="ARBA00023136"/>
    </source>
</evidence>
<keyword evidence="10" id="KW-1185">Reference proteome</keyword>
<evidence type="ECO:0000256" key="3">
    <source>
        <dbReference type="ARBA" id="ARBA00022448"/>
    </source>
</evidence>
<evidence type="ECO:0000313" key="9">
    <source>
        <dbReference type="EMBL" id="GEP01545.1"/>
    </source>
</evidence>
<keyword evidence="6 8" id="KW-1133">Transmembrane helix</keyword>
<keyword evidence="7 8" id="KW-0472">Membrane</keyword>
<dbReference type="GO" id="GO:0005886">
    <property type="term" value="C:plasma membrane"/>
    <property type="evidence" value="ECO:0007669"/>
    <property type="project" value="UniProtKB-SubCell"/>
</dbReference>
<dbReference type="GO" id="GO:0008324">
    <property type="term" value="F:monoatomic cation transmembrane transporter activity"/>
    <property type="evidence" value="ECO:0007669"/>
    <property type="project" value="InterPro"/>
</dbReference>
<dbReference type="SUPFAM" id="SSF82866">
    <property type="entry name" value="Multidrug efflux transporter AcrB transmembrane domain"/>
    <property type="match status" value="2"/>
</dbReference>
<proteinExistence type="inferred from homology"/>
<dbReference type="Gene3D" id="3.30.70.1440">
    <property type="entry name" value="Multidrug efflux transporter AcrB pore domain"/>
    <property type="match status" value="1"/>
</dbReference>
<dbReference type="SUPFAM" id="SSF82693">
    <property type="entry name" value="Multidrug efflux transporter AcrB pore domain, PN1, PN2, PC1 and PC2 subdomains"/>
    <property type="match status" value="2"/>
</dbReference>
<dbReference type="Gene3D" id="1.20.1640.10">
    <property type="entry name" value="Multidrug efflux transporter AcrB transmembrane domain"/>
    <property type="match status" value="3"/>
</dbReference>
<evidence type="ECO:0000256" key="5">
    <source>
        <dbReference type="ARBA" id="ARBA00022692"/>
    </source>
</evidence>
<dbReference type="PANTHER" id="PTHR32063:SF24">
    <property type="entry name" value="CATION EFFLUX SYSTEM (ACRB_ACRD_ACRF FAMILY)"/>
    <property type="match status" value="1"/>
</dbReference>
<keyword evidence="3" id="KW-0813">Transport</keyword>
<dbReference type="InterPro" id="IPR027463">
    <property type="entry name" value="AcrB_DN_DC_subdom"/>
</dbReference>
<dbReference type="RefSeq" id="WP_147081954.1">
    <property type="nucleotide sequence ID" value="NZ_BJZT01000044.1"/>
</dbReference>
<dbReference type="InterPro" id="IPR001036">
    <property type="entry name" value="Acrflvin-R"/>
</dbReference>
<dbReference type="Pfam" id="PF00873">
    <property type="entry name" value="ACR_tran"/>
    <property type="match status" value="1"/>
</dbReference>
<sequence length="1082" mass="115859">MIARILDFSVNQRWLVLLLSLLAAAFGGYAVTMLPIDAVPDITNNQVQINTTAPSLSPVDIEKQVTYPVETALAGIKGLDYTRSLSRNGFSQVTAVFAEKLDVYFARQQVAERLAQVKQDLPPGAEPSMGPISTGLGEIYMWSIHYAKPGERKVSGIGKPGWQPDGSYLTPEGQRLGNALEQTAYLRTVQDWIIRPQIKTVPGVAGVDGIGGFEKQYHVQPDPTKLAALDLSFADVARALETNNANQGARYLEDNGEGYVVRAAGRLEGMDDIETVVVATRGGVPVRIKDIAEVRIGRDLRTGSGSEDGQEVVIGTALMLIGENSRTVAAAVDARMEQIRKALPPGVEVQTVLDRTRLVEATIRTVAKNLSEGAALVIVILFLLLGNIRAAIITALVIPVAMLMTMAGMVEAKISANLMSLGALDFGLIVDGAVIITENALRHLAERQHELGRPLDTEERLQTVRASAEEMIKPSLYGQAIIILVYVPLLTFTGVEGKMFEPMALTVIIALVSAFVLSLTFVPALIAIVITGKVTEKDNLIIRTLKAVYRPVLGAAMRAPFAFVGGALILLVGAGILFTRLGTEFIPQLDEKSIALNATRIPSTSLTQSQAMQLKVEQAISKFPQVAYVFSKTGTAEVASDPMPPNSSDTFVILKPQEEWPEPELSKAELQERIEKAVGQLAGNVYEFSQPIQLRFNELLAGTRGDLAVKVFGEEFEPMLKAANQVATTLRGIDGAEDVKVEQTAGLPFLEIKINKAEAARYGLSTGAIQDVVGAAIGGKDAGVVFEGDRRFPIVVRLTDKVREDREALENIPVPLPPGPGGRAASVLLKQVASFSVTEGPNQISRENGKRRVVVTANVRGRDIGSLVAEAQAKVGPSVQLPPGYYVTWGGQFENLASAKRRLMVVVPVCFFLIFLLLYSALGSPRDALLVFSAVPLALTGGIVALWLRGMPVSVPAAVGFIALSGVAVLNGLVMLTFIKQLVAEGRPKREAILEGAMTRLRPVAMTALVASLGFVPMAIATETGAEIQRPLATVVIGGLISATLLTLVVLPALYARFGRVAVPKVAQRPPEIAPARLKAAE</sequence>
<reference evidence="9 10" key="1">
    <citation type="submission" date="2019-07" db="EMBL/GenBank/DDBJ databases">
        <title>Whole genome shotgun sequence of Methylobacterium haplocladii NBRC 107714.</title>
        <authorList>
            <person name="Hosoyama A."/>
            <person name="Uohara A."/>
            <person name="Ohji S."/>
            <person name="Ichikawa N."/>
        </authorList>
    </citation>
    <scope>NUCLEOTIDE SEQUENCE [LARGE SCALE GENOMIC DNA]</scope>
    <source>
        <strain evidence="9 10">NBRC 107714</strain>
    </source>
</reference>
<evidence type="ECO:0000313" key="10">
    <source>
        <dbReference type="Proteomes" id="UP000321258"/>
    </source>
</evidence>
<dbReference type="SUPFAM" id="SSF82714">
    <property type="entry name" value="Multidrug efflux transporter AcrB TolC docking domain, DN and DC subdomains"/>
    <property type="match status" value="2"/>
</dbReference>
<feature type="transmembrane region" description="Helical" evidence="8">
    <location>
        <begin position="374"/>
        <end position="403"/>
    </location>
</feature>
<evidence type="ECO:0000256" key="2">
    <source>
        <dbReference type="ARBA" id="ARBA00010942"/>
    </source>
</evidence>
<dbReference type="EMBL" id="BJZT01000044">
    <property type="protein sequence ID" value="GEP01545.1"/>
    <property type="molecule type" value="Genomic_DNA"/>
</dbReference>
<feature type="transmembrane region" description="Helical" evidence="8">
    <location>
        <begin position="1000"/>
        <end position="1020"/>
    </location>
</feature>
<dbReference type="AlphaFoldDB" id="A0A512IV14"/>
<dbReference type="PANTHER" id="PTHR32063">
    <property type="match status" value="1"/>
</dbReference>
<feature type="transmembrane region" description="Helical" evidence="8">
    <location>
        <begin position="507"/>
        <end position="531"/>
    </location>
</feature>
<dbReference type="Proteomes" id="UP000321258">
    <property type="component" value="Unassembled WGS sequence"/>
</dbReference>
<evidence type="ECO:0000256" key="4">
    <source>
        <dbReference type="ARBA" id="ARBA00022475"/>
    </source>
</evidence>
<dbReference type="Gene3D" id="3.30.70.1430">
    <property type="entry name" value="Multidrug efflux transporter AcrB pore domain"/>
    <property type="match status" value="2"/>
</dbReference>
<dbReference type="GO" id="GO:0042910">
    <property type="term" value="F:xenobiotic transmembrane transporter activity"/>
    <property type="evidence" value="ECO:0007669"/>
    <property type="project" value="TreeGrafter"/>
</dbReference>
<accession>A0A512IV14</accession>
<dbReference type="PRINTS" id="PR00702">
    <property type="entry name" value="ACRIFLAVINRP"/>
</dbReference>
<feature type="transmembrane region" description="Helical" evidence="8">
    <location>
        <begin position="476"/>
        <end position="495"/>
    </location>
</feature>
<feature type="transmembrane region" description="Helical" evidence="8">
    <location>
        <begin position="903"/>
        <end position="922"/>
    </location>
</feature>
<feature type="transmembrane region" description="Helical" evidence="8">
    <location>
        <begin position="1032"/>
        <end position="1055"/>
    </location>
</feature>
<protein>
    <submittedName>
        <fullName evidence="9">Cation transporter</fullName>
    </submittedName>
</protein>
<comment type="subcellular location">
    <subcellularLocation>
        <location evidence="1">Cell membrane</location>
        <topology evidence="1">Multi-pass membrane protein</topology>
    </subcellularLocation>
</comment>
<comment type="caution">
    <text evidence="9">The sequence shown here is derived from an EMBL/GenBank/DDBJ whole genome shotgun (WGS) entry which is preliminary data.</text>
</comment>
<gene>
    <name evidence="9" type="ORF">MHA02_39320</name>
</gene>
<organism evidence="9 10">
    <name type="scientific">Methylobacterium haplocladii</name>
    <dbReference type="NCBI Taxonomy" id="1176176"/>
    <lineage>
        <taxon>Bacteria</taxon>
        <taxon>Pseudomonadati</taxon>
        <taxon>Pseudomonadota</taxon>
        <taxon>Alphaproteobacteria</taxon>
        <taxon>Hyphomicrobiales</taxon>
        <taxon>Methylobacteriaceae</taxon>
        <taxon>Methylobacterium</taxon>
    </lineage>
</organism>
<evidence type="ECO:0000256" key="6">
    <source>
        <dbReference type="ARBA" id="ARBA00022989"/>
    </source>
</evidence>
<name>A0A512IV14_9HYPH</name>
<feature type="transmembrane region" description="Helical" evidence="8">
    <location>
        <begin position="929"/>
        <end position="948"/>
    </location>
</feature>
<dbReference type="Gene3D" id="3.30.2090.10">
    <property type="entry name" value="Multidrug efflux transporter AcrB TolC docking domain, DN and DC subdomains"/>
    <property type="match status" value="2"/>
</dbReference>
<comment type="similarity">
    <text evidence="2">Belongs to the resistance-nodulation-cell division (RND) (TC 2.A.6) family.</text>
</comment>
<keyword evidence="4" id="KW-1003">Cell membrane</keyword>